<dbReference type="AlphaFoldDB" id="A0A841HSM9"/>
<dbReference type="Pfam" id="PF11075">
    <property type="entry name" value="DUF2780"/>
    <property type="match status" value="1"/>
</dbReference>
<comment type="caution">
    <text evidence="2">The sequence shown here is derived from an EMBL/GenBank/DDBJ whole genome shotgun (WGS) entry which is preliminary data.</text>
</comment>
<evidence type="ECO:0000256" key="1">
    <source>
        <dbReference type="SAM" id="SignalP"/>
    </source>
</evidence>
<feature type="signal peptide" evidence="1">
    <location>
        <begin position="1"/>
        <end position="27"/>
    </location>
</feature>
<dbReference type="InterPro" id="IPR021302">
    <property type="entry name" value="DUF2780_VcgC/VcgE"/>
</dbReference>
<dbReference type="RefSeq" id="WP_184334618.1">
    <property type="nucleotide sequence ID" value="NZ_JACHHZ010000005.1"/>
</dbReference>
<keyword evidence="1" id="KW-0732">Signal</keyword>
<dbReference type="Proteomes" id="UP000588068">
    <property type="component" value="Unassembled WGS sequence"/>
</dbReference>
<evidence type="ECO:0000313" key="2">
    <source>
        <dbReference type="EMBL" id="MBB6095220.1"/>
    </source>
</evidence>
<sequence>MRASTNRLSGCAAILLCVFAAPGSTNAQSAPSVQLIQQLESQFGLTDRQVRGALGALLVYVRERLPKKDFDDFSQRIPNAAQIMQDVKLQGIVTKPLDTIDDYEASLASLGIGQPLASQFAPAVVKHLGDAGYYRERDILARALN</sequence>
<reference evidence="2 3" key="1">
    <citation type="submission" date="2020-08" db="EMBL/GenBank/DDBJ databases">
        <title>Genomic Encyclopedia of Type Strains, Phase IV (KMG-IV): sequencing the most valuable type-strain genomes for metagenomic binning, comparative biology and taxonomic classification.</title>
        <authorList>
            <person name="Goeker M."/>
        </authorList>
    </citation>
    <scope>NUCLEOTIDE SEQUENCE [LARGE SCALE GENOMIC DNA]</scope>
    <source>
        <strain evidence="2 3">DSM 26723</strain>
    </source>
</reference>
<accession>A0A841HSM9</accession>
<feature type="chain" id="PRO_5032432210" description="DUF1400 domain-containing protein" evidence="1">
    <location>
        <begin position="28"/>
        <end position="145"/>
    </location>
</feature>
<evidence type="ECO:0000313" key="3">
    <source>
        <dbReference type="Proteomes" id="UP000588068"/>
    </source>
</evidence>
<organism evidence="2 3">
    <name type="scientific">Povalibacter uvarum</name>
    <dbReference type="NCBI Taxonomy" id="732238"/>
    <lineage>
        <taxon>Bacteria</taxon>
        <taxon>Pseudomonadati</taxon>
        <taxon>Pseudomonadota</taxon>
        <taxon>Gammaproteobacteria</taxon>
        <taxon>Steroidobacterales</taxon>
        <taxon>Steroidobacteraceae</taxon>
        <taxon>Povalibacter</taxon>
    </lineage>
</organism>
<name>A0A841HSM9_9GAMM</name>
<protein>
    <recommendedName>
        <fullName evidence="4">DUF1400 domain-containing protein</fullName>
    </recommendedName>
</protein>
<evidence type="ECO:0008006" key="4">
    <source>
        <dbReference type="Google" id="ProtNLM"/>
    </source>
</evidence>
<gene>
    <name evidence="2" type="ORF">HNQ60_004110</name>
</gene>
<keyword evidence="3" id="KW-1185">Reference proteome</keyword>
<dbReference type="EMBL" id="JACHHZ010000005">
    <property type="protein sequence ID" value="MBB6095220.1"/>
    <property type="molecule type" value="Genomic_DNA"/>
</dbReference>
<proteinExistence type="predicted"/>